<accession>A0AAD6M2J7</accession>
<organism evidence="1 2">
    <name type="scientific">Populus alba x Populus x berolinensis</name>
    <dbReference type="NCBI Taxonomy" id="444605"/>
    <lineage>
        <taxon>Eukaryota</taxon>
        <taxon>Viridiplantae</taxon>
        <taxon>Streptophyta</taxon>
        <taxon>Embryophyta</taxon>
        <taxon>Tracheophyta</taxon>
        <taxon>Spermatophyta</taxon>
        <taxon>Magnoliopsida</taxon>
        <taxon>eudicotyledons</taxon>
        <taxon>Gunneridae</taxon>
        <taxon>Pentapetalae</taxon>
        <taxon>rosids</taxon>
        <taxon>fabids</taxon>
        <taxon>Malpighiales</taxon>
        <taxon>Salicaceae</taxon>
        <taxon>Saliceae</taxon>
        <taxon>Populus</taxon>
    </lineage>
</organism>
<protein>
    <submittedName>
        <fullName evidence="1">Uncharacterized protein</fullName>
    </submittedName>
</protein>
<dbReference type="Proteomes" id="UP001164929">
    <property type="component" value="Chromosome 12"/>
</dbReference>
<keyword evidence="2" id="KW-1185">Reference proteome</keyword>
<sequence length="42" mass="4681">MLQLNCLFNKQLDFIFVASSSSNHNSCSQFSFTYATACISVI</sequence>
<gene>
    <name evidence="1" type="ORF">NC653_029491</name>
</gene>
<proteinExistence type="predicted"/>
<reference evidence="1" key="1">
    <citation type="journal article" date="2023" name="Mol. Ecol. Resour.">
        <title>Chromosome-level genome assembly of a triploid poplar Populus alba 'Berolinensis'.</title>
        <authorList>
            <person name="Chen S."/>
            <person name="Yu Y."/>
            <person name="Wang X."/>
            <person name="Wang S."/>
            <person name="Zhang T."/>
            <person name="Zhou Y."/>
            <person name="He R."/>
            <person name="Meng N."/>
            <person name="Wang Y."/>
            <person name="Liu W."/>
            <person name="Liu Z."/>
            <person name="Liu J."/>
            <person name="Guo Q."/>
            <person name="Huang H."/>
            <person name="Sederoff R.R."/>
            <person name="Wang G."/>
            <person name="Qu G."/>
            <person name="Chen S."/>
        </authorList>
    </citation>
    <scope>NUCLEOTIDE SEQUENCE</scope>
    <source>
        <strain evidence="1">SC-2020</strain>
    </source>
</reference>
<comment type="caution">
    <text evidence="1">The sequence shown here is derived from an EMBL/GenBank/DDBJ whole genome shotgun (WGS) entry which is preliminary data.</text>
</comment>
<evidence type="ECO:0000313" key="1">
    <source>
        <dbReference type="EMBL" id="KAJ6977611.1"/>
    </source>
</evidence>
<dbReference type="AlphaFoldDB" id="A0AAD6M2J7"/>
<dbReference type="EMBL" id="JAQIZT010000012">
    <property type="protein sequence ID" value="KAJ6977611.1"/>
    <property type="molecule type" value="Genomic_DNA"/>
</dbReference>
<evidence type="ECO:0000313" key="2">
    <source>
        <dbReference type="Proteomes" id="UP001164929"/>
    </source>
</evidence>
<name>A0AAD6M2J7_9ROSI</name>